<dbReference type="Proteomes" id="UP000596742">
    <property type="component" value="Unassembled WGS sequence"/>
</dbReference>
<evidence type="ECO:0000256" key="2">
    <source>
        <dbReference type="SAM" id="MobiDB-lite"/>
    </source>
</evidence>
<feature type="domain" description="SH2" evidence="3">
    <location>
        <begin position="52"/>
        <end position="144"/>
    </location>
</feature>
<dbReference type="Pfam" id="PF00017">
    <property type="entry name" value="SH2"/>
    <property type="match status" value="1"/>
</dbReference>
<dbReference type="GO" id="GO:0007165">
    <property type="term" value="P:signal transduction"/>
    <property type="evidence" value="ECO:0007669"/>
    <property type="project" value="InterPro"/>
</dbReference>
<comment type="caution">
    <text evidence="4">The sequence shown here is derived from an EMBL/GenBank/DDBJ whole genome shotgun (WGS) entry which is preliminary data.</text>
</comment>
<proteinExistence type="predicted"/>
<dbReference type="InterPro" id="IPR000980">
    <property type="entry name" value="SH2"/>
</dbReference>
<evidence type="ECO:0000259" key="3">
    <source>
        <dbReference type="PROSITE" id="PS50001"/>
    </source>
</evidence>
<feature type="compositionally biased region" description="Basic and acidic residues" evidence="2">
    <location>
        <begin position="1"/>
        <end position="14"/>
    </location>
</feature>
<sequence length="151" mass="17271">MKNMFGKEKQKSTESEPSSTTSRNKKQPSVEPPEVEDVDEEEEEEDDGDKYWQSIHFEGEKEKASEIIRDIGENGVFLVRNGDDGGKVLVVFADNMPKKYKVNCKDNEYFIATAGPHAETLEEMLFEYFMTDLPNTTVKLTTPFQLHPSQQ</sequence>
<dbReference type="GO" id="GO:0017124">
    <property type="term" value="F:SH3 domain binding"/>
    <property type="evidence" value="ECO:0007669"/>
    <property type="project" value="TreeGrafter"/>
</dbReference>
<evidence type="ECO:0000256" key="1">
    <source>
        <dbReference type="PROSITE-ProRule" id="PRU00191"/>
    </source>
</evidence>
<feature type="compositionally biased region" description="Acidic residues" evidence="2">
    <location>
        <begin position="33"/>
        <end position="48"/>
    </location>
</feature>
<dbReference type="Gene3D" id="3.30.505.10">
    <property type="entry name" value="SH2 domain"/>
    <property type="match status" value="1"/>
</dbReference>
<dbReference type="SUPFAM" id="SSF55550">
    <property type="entry name" value="SH2 domain"/>
    <property type="match status" value="1"/>
</dbReference>
<dbReference type="AlphaFoldDB" id="A0A8B6CVH8"/>
<accession>A0A8B6CVH8</accession>
<dbReference type="InterPro" id="IPR035848">
    <property type="entry name" value="SH3BP2"/>
</dbReference>
<dbReference type="InterPro" id="IPR036860">
    <property type="entry name" value="SH2_dom_sf"/>
</dbReference>
<evidence type="ECO:0000313" key="5">
    <source>
        <dbReference type="Proteomes" id="UP000596742"/>
    </source>
</evidence>
<dbReference type="OrthoDB" id="10254483at2759"/>
<dbReference type="EMBL" id="UYJE01002295">
    <property type="protein sequence ID" value="VDI09516.1"/>
    <property type="molecule type" value="Genomic_DNA"/>
</dbReference>
<dbReference type="PANTHER" id="PTHR15126">
    <property type="entry name" value="SH3-BINDING"/>
    <property type="match status" value="1"/>
</dbReference>
<gene>
    <name evidence="4" type="ORF">MGAL_10B014999</name>
</gene>
<evidence type="ECO:0000313" key="4">
    <source>
        <dbReference type="EMBL" id="VDI09516.1"/>
    </source>
</evidence>
<keyword evidence="1" id="KW-0727">SH2 domain</keyword>
<reference evidence="4" key="1">
    <citation type="submission" date="2018-11" db="EMBL/GenBank/DDBJ databases">
        <authorList>
            <person name="Alioto T."/>
            <person name="Alioto T."/>
        </authorList>
    </citation>
    <scope>NUCLEOTIDE SEQUENCE</scope>
</reference>
<organism evidence="4 5">
    <name type="scientific">Mytilus galloprovincialis</name>
    <name type="common">Mediterranean mussel</name>
    <dbReference type="NCBI Taxonomy" id="29158"/>
    <lineage>
        <taxon>Eukaryota</taxon>
        <taxon>Metazoa</taxon>
        <taxon>Spiralia</taxon>
        <taxon>Lophotrochozoa</taxon>
        <taxon>Mollusca</taxon>
        <taxon>Bivalvia</taxon>
        <taxon>Autobranchia</taxon>
        <taxon>Pteriomorphia</taxon>
        <taxon>Mytilida</taxon>
        <taxon>Mytiloidea</taxon>
        <taxon>Mytilidae</taxon>
        <taxon>Mytilinae</taxon>
        <taxon>Mytilus</taxon>
    </lineage>
</organism>
<dbReference type="PANTHER" id="PTHR15126:SF4">
    <property type="entry name" value="SH3 DOMAIN-BINDING PROTEIN 2"/>
    <property type="match status" value="1"/>
</dbReference>
<feature type="region of interest" description="Disordered" evidence="2">
    <location>
        <begin position="1"/>
        <end position="52"/>
    </location>
</feature>
<dbReference type="PROSITE" id="PS50001">
    <property type="entry name" value="SH2"/>
    <property type="match status" value="1"/>
</dbReference>
<name>A0A8B6CVH8_MYTGA</name>
<protein>
    <recommendedName>
        <fullName evidence="3">SH2 domain-containing protein</fullName>
    </recommendedName>
</protein>
<keyword evidence="5" id="KW-1185">Reference proteome</keyword>